<dbReference type="PROSITE" id="PS51186">
    <property type="entry name" value="GNAT"/>
    <property type="match status" value="1"/>
</dbReference>
<keyword evidence="3" id="KW-1185">Reference proteome</keyword>
<dbReference type="RefSeq" id="WP_377470104.1">
    <property type="nucleotide sequence ID" value="NZ_JBHUHV010000039.1"/>
</dbReference>
<keyword evidence="2" id="KW-0012">Acyltransferase</keyword>
<dbReference type="Proteomes" id="UP001597369">
    <property type="component" value="Unassembled WGS sequence"/>
</dbReference>
<comment type="caution">
    <text evidence="2">The sequence shown here is derived from an EMBL/GenBank/DDBJ whole genome shotgun (WGS) entry which is preliminary data.</text>
</comment>
<evidence type="ECO:0000313" key="2">
    <source>
        <dbReference type="EMBL" id="MFD2067810.1"/>
    </source>
</evidence>
<dbReference type="GO" id="GO:0016746">
    <property type="term" value="F:acyltransferase activity"/>
    <property type="evidence" value="ECO:0007669"/>
    <property type="project" value="UniProtKB-KW"/>
</dbReference>
<dbReference type="EMBL" id="JBHUHV010000039">
    <property type="protein sequence ID" value="MFD2067810.1"/>
    <property type="molecule type" value="Genomic_DNA"/>
</dbReference>
<organism evidence="2 3">
    <name type="scientific">Pontibacter silvestris</name>
    <dbReference type="NCBI Taxonomy" id="2305183"/>
    <lineage>
        <taxon>Bacteria</taxon>
        <taxon>Pseudomonadati</taxon>
        <taxon>Bacteroidota</taxon>
        <taxon>Cytophagia</taxon>
        <taxon>Cytophagales</taxon>
        <taxon>Hymenobacteraceae</taxon>
        <taxon>Pontibacter</taxon>
    </lineage>
</organism>
<evidence type="ECO:0000313" key="3">
    <source>
        <dbReference type="Proteomes" id="UP001597369"/>
    </source>
</evidence>
<keyword evidence="2" id="KW-0808">Transferase</keyword>
<dbReference type="InterPro" id="IPR000182">
    <property type="entry name" value="GNAT_dom"/>
</dbReference>
<dbReference type="EC" id="2.3.-.-" evidence="2"/>
<feature type="domain" description="N-acetyltransferase" evidence="1">
    <location>
        <begin position="1"/>
        <end position="108"/>
    </location>
</feature>
<proteinExistence type="predicted"/>
<dbReference type="SUPFAM" id="SSF55729">
    <property type="entry name" value="Acyl-CoA N-acyltransferases (Nat)"/>
    <property type="match status" value="1"/>
</dbReference>
<name>A0ABW4X0V8_9BACT</name>
<dbReference type="Pfam" id="PF13508">
    <property type="entry name" value="Acetyltransf_7"/>
    <property type="match status" value="1"/>
</dbReference>
<dbReference type="Gene3D" id="3.40.630.30">
    <property type="match status" value="1"/>
</dbReference>
<gene>
    <name evidence="2" type="ORF">ACFSKU_13025</name>
</gene>
<reference evidence="3" key="1">
    <citation type="journal article" date="2019" name="Int. J. Syst. Evol. Microbiol.">
        <title>The Global Catalogue of Microorganisms (GCM) 10K type strain sequencing project: providing services to taxonomists for standard genome sequencing and annotation.</title>
        <authorList>
            <consortium name="The Broad Institute Genomics Platform"/>
            <consortium name="The Broad Institute Genome Sequencing Center for Infectious Disease"/>
            <person name="Wu L."/>
            <person name="Ma J."/>
        </authorList>
    </citation>
    <scope>NUCLEOTIDE SEQUENCE [LARGE SCALE GENOMIC DNA]</scope>
    <source>
        <strain evidence="3">JCM 16545</strain>
    </source>
</reference>
<sequence length="116" mass="13504">MDKNVLVAEVHCYKLKPRIFSHVLSELTIVVYSGFQNQRLGKLLFTTLLTYIKDNRNDIIRVELVARESNAIEFYKNIGFVVEGRLEKRINNKTGAFEADVPMAWFNRNFQNYSGN</sequence>
<dbReference type="InterPro" id="IPR016181">
    <property type="entry name" value="Acyl_CoA_acyltransferase"/>
</dbReference>
<protein>
    <submittedName>
        <fullName evidence="2">GNAT family N-acetyltransferase</fullName>
        <ecNumber evidence="2">2.3.-.-</ecNumber>
    </submittedName>
</protein>
<accession>A0ABW4X0V8</accession>
<evidence type="ECO:0000259" key="1">
    <source>
        <dbReference type="PROSITE" id="PS51186"/>
    </source>
</evidence>